<keyword evidence="4 7" id="KW-0704">Schiff base</keyword>
<dbReference type="InterPro" id="IPR028581">
    <property type="entry name" value="DeoC_typeI"/>
</dbReference>
<gene>
    <name evidence="7 8" type="primary">deoC</name>
    <name evidence="8" type="ORF">DESAM_10085</name>
</gene>
<comment type="catalytic activity">
    <reaction evidence="5 7">
        <text>2-deoxy-D-ribose 5-phosphate = D-glyceraldehyde 3-phosphate + acetaldehyde</text>
        <dbReference type="Rhea" id="RHEA:12821"/>
        <dbReference type="ChEBI" id="CHEBI:15343"/>
        <dbReference type="ChEBI" id="CHEBI:59776"/>
        <dbReference type="ChEBI" id="CHEBI:62877"/>
        <dbReference type="EC" id="4.1.2.4"/>
    </reaction>
</comment>
<dbReference type="CDD" id="cd00959">
    <property type="entry name" value="DeoC"/>
    <property type="match status" value="1"/>
</dbReference>
<keyword evidence="3 7" id="KW-0456">Lyase</keyword>
<evidence type="ECO:0000256" key="6">
    <source>
        <dbReference type="ARBA" id="ARBA00056337"/>
    </source>
</evidence>
<keyword evidence="9" id="KW-1185">Reference proteome</keyword>
<evidence type="ECO:0000256" key="1">
    <source>
        <dbReference type="ARBA" id="ARBA00010936"/>
    </source>
</evidence>
<dbReference type="PIRSF" id="PIRSF001357">
    <property type="entry name" value="DeoC"/>
    <property type="match status" value="1"/>
</dbReference>
<dbReference type="eggNOG" id="COG0274">
    <property type="taxonomic scope" value="Bacteria"/>
</dbReference>
<evidence type="ECO:0000256" key="7">
    <source>
        <dbReference type="HAMAP-Rule" id="MF_00114"/>
    </source>
</evidence>
<proteinExistence type="inferred from homology"/>
<dbReference type="PANTHER" id="PTHR10889:SF1">
    <property type="entry name" value="DEOXYRIBOSE-PHOSPHATE ALDOLASE"/>
    <property type="match status" value="1"/>
</dbReference>
<dbReference type="RefSeq" id="WP_015334676.1">
    <property type="nucleotide sequence ID" value="NC_020055.1"/>
</dbReference>
<dbReference type="SUPFAM" id="SSF51569">
    <property type="entry name" value="Aldolase"/>
    <property type="match status" value="1"/>
</dbReference>
<dbReference type="FunFam" id="3.20.20.70:FF:000044">
    <property type="entry name" value="Deoxyribose-phosphate aldolase"/>
    <property type="match status" value="1"/>
</dbReference>
<evidence type="ECO:0000313" key="8">
    <source>
        <dbReference type="EMBL" id="CCO22066.1"/>
    </source>
</evidence>
<dbReference type="InterPro" id="IPR011343">
    <property type="entry name" value="DeoC"/>
</dbReference>
<protein>
    <recommendedName>
        <fullName evidence="7">Deoxyribose-phosphate aldolase</fullName>
        <shortName evidence="7">DERA</shortName>
        <ecNumber evidence="7">4.1.2.4</ecNumber>
    </recommendedName>
    <alternativeName>
        <fullName evidence="7">2-deoxy-D-ribose 5-phosphate aldolase</fullName>
    </alternativeName>
    <alternativeName>
        <fullName evidence="7">Phosphodeoxyriboaldolase</fullName>
        <shortName evidence="7">Deoxyriboaldolase</shortName>
    </alternativeName>
</protein>
<dbReference type="EC" id="4.1.2.4" evidence="7"/>
<dbReference type="GO" id="GO:0016052">
    <property type="term" value="P:carbohydrate catabolic process"/>
    <property type="evidence" value="ECO:0007669"/>
    <property type="project" value="TreeGrafter"/>
</dbReference>
<accession>L0R911</accession>
<dbReference type="PATRIC" id="fig|1121451.3.peg.75"/>
<evidence type="ECO:0000313" key="9">
    <source>
        <dbReference type="Proteomes" id="UP000010808"/>
    </source>
</evidence>
<dbReference type="AlphaFoldDB" id="L0R911"/>
<organism evidence="8 9">
    <name type="scientific">Maridesulfovibrio hydrothermalis AM13 = DSM 14728</name>
    <dbReference type="NCBI Taxonomy" id="1121451"/>
    <lineage>
        <taxon>Bacteria</taxon>
        <taxon>Pseudomonadati</taxon>
        <taxon>Thermodesulfobacteriota</taxon>
        <taxon>Desulfovibrionia</taxon>
        <taxon>Desulfovibrionales</taxon>
        <taxon>Desulfovibrionaceae</taxon>
        <taxon>Maridesulfovibrio</taxon>
    </lineage>
</organism>
<evidence type="ECO:0000256" key="3">
    <source>
        <dbReference type="ARBA" id="ARBA00023239"/>
    </source>
</evidence>
<dbReference type="STRING" id="1121451.DESAM_10085"/>
<feature type="active site" description="Proton donor/acceptor" evidence="7">
    <location>
        <position position="93"/>
    </location>
</feature>
<dbReference type="UniPathway" id="UPA00002">
    <property type="reaction ID" value="UER00468"/>
</dbReference>
<dbReference type="HAMAP" id="MF_00114">
    <property type="entry name" value="DeoC_type1"/>
    <property type="match status" value="1"/>
</dbReference>
<comment type="similarity">
    <text evidence="1 7">Belongs to the DeoC/FbaB aldolase family. DeoC type 1 subfamily.</text>
</comment>
<sequence length="217" mass="22846">MDKIENLAAYIDHTLLDVSAGESEIEQLCRDAVEFGFASVCVHPCHIVHASELLFSEETMVCSVIGFPCGASMSEVKMLEAMRAVDKGAQELDMVVNIGALKAGDRKTFLNDVFMTVEGAGHVPVKAIIETGLLNDDQKKLACELAVTAGASFVKTCTGFGPGCANVDDIRLMRSIVGNAAGVKASGGIKTYEQACELVAAGATRLGTSSSVSIVRR</sequence>
<dbReference type="OrthoDB" id="9774832at2"/>
<dbReference type="InterPro" id="IPR002915">
    <property type="entry name" value="DeoC/FbaB/LacD_aldolase"/>
</dbReference>
<name>L0R911_9BACT</name>
<evidence type="ECO:0000256" key="5">
    <source>
        <dbReference type="ARBA" id="ARBA00048791"/>
    </source>
</evidence>
<evidence type="ECO:0000256" key="4">
    <source>
        <dbReference type="ARBA" id="ARBA00023270"/>
    </source>
</evidence>
<feature type="active site" description="Schiff-base intermediate with acetaldehyde" evidence="7">
    <location>
        <position position="155"/>
    </location>
</feature>
<dbReference type="EMBL" id="FO203522">
    <property type="protein sequence ID" value="CCO22066.1"/>
    <property type="molecule type" value="Genomic_DNA"/>
</dbReference>
<dbReference type="SMART" id="SM01133">
    <property type="entry name" value="DeoC"/>
    <property type="match status" value="1"/>
</dbReference>
<reference evidence="8 9" key="1">
    <citation type="submission" date="2012-10" db="EMBL/GenBank/DDBJ databases">
        <authorList>
            <person name="Genoscope - CEA"/>
        </authorList>
    </citation>
    <scope>NUCLEOTIDE SEQUENCE [LARGE SCALE GENOMIC DNA]</scope>
    <source>
        <strain evidence="9">AM13 / DSM 14728</strain>
    </source>
</reference>
<dbReference type="GO" id="GO:0005737">
    <property type="term" value="C:cytoplasm"/>
    <property type="evidence" value="ECO:0007669"/>
    <property type="project" value="UniProtKB-SubCell"/>
</dbReference>
<feature type="active site" description="Proton donor/acceptor" evidence="7">
    <location>
        <position position="184"/>
    </location>
</feature>
<dbReference type="GO" id="GO:0009264">
    <property type="term" value="P:deoxyribonucleotide catabolic process"/>
    <property type="evidence" value="ECO:0007669"/>
    <property type="project" value="UniProtKB-UniRule"/>
</dbReference>
<keyword evidence="2 7" id="KW-0963">Cytoplasm</keyword>
<dbReference type="InterPro" id="IPR013785">
    <property type="entry name" value="Aldolase_TIM"/>
</dbReference>
<comment type="pathway">
    <text evidence="7">Carbohydrate degradation; 2-deoxy-D-ribose 1-phosphate degradation; D-glyceraldehyde 3-phosphate and acetaldehyde from 2-deoxy-alpha-D-ribose 1-phosphate: step 2/2.</text>
</comment>
<dbReference type="HOGENOM" id="CLU_053595_0_1_7"/>
<dbReference type="NCBIfam" id="TIGR00126">
    <property type="entry name" value="deoC"/>
    <property type="match status" value="1"/>
</dbReference>
<comment type="function">
    <text evidence="6 7">Catalyzes a reversible aldol reaction between acetaldehyde and D-glyceraldehyde 3-phosphate to generate 2-deoxy-D-ribose 5-phosphate.</text>
</comment>
<dbReference type="PANTHER" id="PTHR10889">
    <property type="entry name" value="DEOXYRIBOSE-PHOSPHATE ALDOLASE"/>
    <property type="match status" value="1"/>
</dbReference>
<dbReference type="KEGG" id="dhy:DESAM_10085"/>
<dbReference type="Proteomes" id="UP000010808">
    <property type="component" value="Chromosome"/>
</dbReference>
<dbReference type="GO" id="GO:0006018">
    <property type="term" value="P:2-deoxyribose 1-phosphate catabolic process"/>
    <property type="evidence" value="ECO:0007669"/>
    <property type="project" value="UniProtKB-UniRule"/>
</dbReference>
<comment type="subcellular location">
    <subcellularLocation>
        <location evidence="7">Cytoplasm</location>
    </subcellularLocation>
</comment>
<dbReference type="GO" id="GO:0004139">
    <property type="term" value="F:deoxyribose-phosphate aldolase activity"/>
    <property type="evidence" value="ECO:0007669"/>
    <property type="project" value="UniProtKB-UniRule"/>
</dbReference>
<dbReference type="Pfam" id="PF01791">
    <property type="entry name" value="DeoC"/>
    <property type="match status" value="1"/>
</dbReference>
<evidence type="ECO:0000256" key="2">
    <source>
        <dbReference type="ARBA" id="ARBA00022490"/>
    </source>
</evidence>
<dbReference type="Gene3D" id="3.20.20.70">
    <property type="entry name" value="Aldolase class I"/>
    <property type="match status" value="1"/>
</dbReference>